<proteinExistence type="inferred from homology"/>
<dbReference type="Gene3D" id="1.25.40.10">
    <property type="entry name" value="Tetratricopeptide repeat domain"/>
    <property type="match status" value="1"/>
</dbReference>
<gene>
    <name evidence="4" type="primary">ybgF</name>
    <name evidence="1" type="synonym">cpoB</name>
    <name evidence="4" type="ORF">J3998_00450</name>
</gene>
<dbReference type="Pfam" id="PF14559">
    <property type="entry name" value="TPR_19"/>
    <property type="match status" value="1"/>
</dbReference>
<organism evidence="4 5">
    <name type="scientific">Thiomicrorhabdus marina</name>
    <dbReference type="NCBI Taxonomy" id="2818442"/>
    <lineage>
        <taxon>Bacteria</taxon>
        <taxon>Pseudomonadati</taxon>
        <taxon>Pseudomonadota</taxon>
        <taxon>Gammaproteobacteria</taxon>
        <taxon>Thiotrichales</taxon>
        <taxon>Piscirickettsiaceae</taxon>
        <taxon>Thiomicrorhabdus</taxon>
    </lineage>
</organism>
<sequence>MLAIDALVKKSLITGAVAMAIFSNQVQAQTLEQRIDRLERMSNNPVLLDMTRKLNDQEREIQNLQDQVDRLKRDISLMPEPATVPAGNVQNPQSGDQVTQLQQMVVNLQAQLKQAVDKQEVQAARLIVLQDDLRKLQAQGGSTVAANPASTSPKVEETPEQPTVAAQAEPATATPIVTPARSELRPATAEEQKAYQAAFGLMRNTDYAASVSSFGEFIEKYPQSDLLPNAYYWRAEGMFIDNKYEQALEVYSKLVQLFPESSKASDAMLRAGDCLTKLKRNDDAKKVYQRVVEDFPDSRAASNATKILEKM</sequence>
<dbReference type="InterPro" id="IPR034706">
    <property type="entry name" value="CpoB"/>
</dbReference>
<dbReference type="Proteomes" id="UP000664835">
    <property type="component" value="Unassembled WGS sequence"/>
</dbReference>
<dbReference type="PROSITE" id="PS50005">
    <property type="entry name" value="TPR"/>
    <property type="match status" value="1"/>
</dbReference>
<protein>
    <recommendedName>
        <fullName evidence="1">Cell division coordinator CpoB</fullName>
    </recommendedName>
</protein>
<comment type="caution">
    <text evidence="4">The sequence shown here is derived from an EMBL/GenBank/DDBJ whole genome shotgun (WGS) entry which is preliminary data.</text>
</comment>
<reference evidence="4 5" key="1">
    <citation type="submission" date="2021-03" db="EMBL/GenBank/DDBJ databases">
        <title>Thiomicrorhabdus sp.nov.,novel sulfur-oxidizing bacteria isolated from coastal sediment.</title>
        <authorList>
            <person name="Liu X."/>
        </authorList>
    </citation>
    <scope>NUCLEOTIDE SEQUENCE [LARGE SCALE GENOMIC DNA]</scope>
    <source>
        <strain evidence="4 5">6S2-11</strain>
    </source>
</reference>
<feature type="compositionally biased region" description="Polar residues" evidence="3">
    <location>
        <begin position="140"/>
        <end position="153"/>
    </location>
</feature>
<dbReference type="HAMAP" id="MF_02066">
    <property type="entry name" value="CpoB"/>
    <property type="match status" value="1"/>
</dbReference>
<dbReference type="InterPro" id="IPR019734">
    <property type="entry name" value="TPR_rpt"/>
</dbReference>
<keyword evidence="5" id="KW-1185">Reference proteome</keyword>
<dbReference type="InterPro" id="IPR014162">
    <property type="entry name" value="CpoB_C"/>
</dbReference>
<evidence type="ECO:0000313" key="5">
    <source>
        <dbReference type="Proteomes" id="UP000664835"/>
    </source>
</evidence>
<keyword evidence="2" id="KW-0802">TPR repeat</keyword>
<dbReference type="EMBL" id="JAGETV010000001">
    <property type="protein sequence ID" value="MBO1926030.1"/>
    <property type="molecule type" value="Genomic_DNA"/>
</dbReference>
<comment type="subcellular location">
    <subcellularLocation>
        <location evidence="1">Periplasm</location>
    </subcellularLocation>
</comment>
<keyword evidence="1" id="KW-0732">Signal</keyword>
<keyword evidence="1" id="KW-0574">Periplasm</keyword>
<dbReference type="RefSeq" id="WP_208146173.1">
    <property type="nucleotide sequence ID" value="NZ_JAGETV010000001.1"/>
</dbReference>
<dbReference type="InterPro" id="IPR011990">
    <property type="entry name" value="TPR-like_helical_dom_sf"/>
</dbReference>
<keyword evidence="1" id="KW-0131">Cell cycle</keyword>
<evidence type="ECO:0000256" key="1">
    <source>
        <dbReference type="HAMAP-Rule" id="MF_02066"/>
    </source>
</evidence>
<dbReference type="Gene3D" id="1.20.5.110">
    <property type="match status" value="1"/>
</dbReference>
<dbReference type="NCBIfam" id="TIGR02795">
    <property type="entry name" value="tol_pal_ybgF"/>
    <property type="match status" value="1"/>
</dbReference>
<comment type="function">
    <text evidence="1">Mediates coordination of peptidoglycan synthesis and outer membrane constriction during cell division.</text>
</comment>
<keyword evidence="1" id="KW-0175">Coiled coil</keyword>
<comment type="similarity">
    <text evidence="1">Belongs to the CpoB family.</text>
</comment>
<accession>A0ABS3Q136</accession>
<evidence type="ECO:0000256" key="2">
    <source>
        <dbReference type="PROSITE-ProRule" id="PRU00339"/>
    </source>
</evidence>
<feature type="region of interest" description="Disordered" evidence="3">
    <location>
        <begin position="140"/>
        <end position="171"/>
    </location>
</feature>
<dbReference type="SUPFAM" id="SSF48452">
    <property type="entry name" value="TPR-like"/>
    <property type="match status" value="1"/>
</dbReference>
<evidence type="ECO:0000256" key="3">
    <source>
        <dbReference type="SAM" id="MobiDB-lite"/>
    </source>
</evidence>
<name>A0ABS3Q136_9GAMM</name>
<feature type="coiled-coil region" evidence="1">
    <location>
        <begin position="47"/>
        <end position="74"/>
    </location>
</feature>
<feature type="repeat" description="TPR" evidence="2">
    <location>
        <begin position="228"/>
        <end position="261"/>
    </location>
</feature>
<keyword evidence="1" id="KW-0132">Cell division</keyword>
<evidence type="ECO:0000313" key="4">
    <source>
        <dbReference type="EMBL" id="MBO1926030.1"/>
    </source>
</evidence>